<keyword evidence="4" id="KW-1185">Reference proteome</keyword>
<feature type="compositionally biased region" description="Gly residues" evidence="1">
    <location>
        <begin position="33"/>
        <end position="43"/>
    </location>
</feature>
<feature type="chain" id="PRO_5017446898" description="DUF3617 family protein" evidence="2">
    <location>
        <begin position="27"/>
        <end position="189"/>
    </location>
</feature>
<accession>A0A3A1P8T5</accession>
<comment type="caution">
    <text evidence="3">The sequence shown here is derived from an EMBL/GenBank/DDBJ whole genome shotgun (WGS) entry which is preliminary data.</text>
</comment>
<name>A0A3A1P8T5_9SPHN</name>
<reference evidence="3 4" key="1">
    <citation type="submission" date="2018-08" db="EMBL/GenBank/DDBJ databases">
        <title>Erythrobacter zhengii sp.nov., a bacterium isolated from deep-sea sediment.</title>
        <authorList>
            <person name="Fang C."/>
            <person name="Wu Y.-H."/>
            <person name="Sun C."/>
            <person name="Wang H."/>
            <person name="Cheng H."/>
            <person name="Meng F.-X."/>
            <person name="Wang C.-S."/>
            <person name="Xu X.-W."/>
        </authorList>
    </citation>
    <scope>NUCLEOTIDE SEQUENCE [LARGE SCALE GENOMIC DNA]</scope>
    <source>
        <strain evidence="3 4">CCTCC AB 2015396</strain>
    </source>
</reference>
<evidence type="ECO:0000256" key="2">
    <source>
        <dbReference type="SAM" id="SignalP"/>
    </source>
</evidence>
<evidence type="ECO:0000313" key="3">
    <source>
        <dbReference type="EMBL" id="RIV88634.1"/>
    </source>
</evidence>
<dbReference type="EMBL" id="QXFM01000066">
    <property type="protein sequence ID" value="RIV88634.1"/>
    <property type="molecule type" value="Genomic_DNA"/>
</dbReference>
<evidence type="ECO:0000313" key="4">
    <source>
        <dbReference type="Proteomes" id="UP000265366"/>
    </source>
</evidence>
<protein>
    <recommendedName>
        <fullName evidence="5">DUF3617 family protein</fullName>
    </recommendedName>
</protein>
<evidence type="ECO:0000256" key="1">
    <source>
        <dbReference type="SAM" id="MobiDB-lite"/>
    </source>
</evidence>
<dbReference type="RefSeq" id="WP_119592370.1">
    <property type="nucleotide sequence ID" value="NZ_QXFM01000066.1"/>
</dbReference>
<feature type="region of interest" description="Disordered" evidence="1">
    <location>
        <begin position="24"/>
        <end position="43"/>
    </location>
</feature>
<evidence type="ECO:0008006" key="5">
    <source>
        <dbReference type="Google" id="ProtNLM"/>
    </source>
</evidence>
<proteinExistence type="predicted"/>
<gene>
    <name evidence="3" type="ORF">D2V17_07005</name>
</gene>
<sequence>MKPAVPLLAGLALLSASVAADRAAHAEDRRGEPGGQSLPGGFEGTVDARIRVLERAAEPEKAQQVRIERRVVIRVSPSRDTTSARLMAELPRRSMTTRYQEADHADCLPLDQLMSVQPMGDDRLLLVTQDRRLLSAALDRSCSAQAFYAGFYVERNDDGRLCVNRDELQSRAGDTCRISSLTRLVAVRD</sequence>
<dbReference type="OrthoDB" id="7596012at2"/>
<dbReference type="Proteomes" id="UP000265366">
    <property type="component" value="Unassembled WGS sequence"/>
</dbReference>
<dbReference type="AlphaFoldDB" id="A0A3A1P8T5"/>
<keyword evidence="2" id="KW-0732">Signal</keyword>
<organism evidence="3 4">
    <name type="scientific">Aurantiacibacter xanthus</name>
    <dbReference type="NCBI Taxonomy" id="1784712"/>
    <lineage>
        <taxon>Bacteria</taxon>
        <taxon>Pseudomonadati</taxon>
        <taxon>Pseudomonadota</taxon>
        <taxon>Alphaproteobacteria</taxon>
        <taxon>Sphingomonadales</taxon>
        <taxon>Erythrobacteraceae</taxon>
        <taxon>Aurantiacibacter</taxon>
    </lineage>
</organism>
<feature type="signal peptide" evidence="2">
    <location>
        <begin position="1"/>
        <end position="26"/>
    </location>
</feature>